<sequence length="98" mass="11476">MSQLDNNQKPNHHPKFGTKKPSQVSDVLRPCAQEAKLSIECQNWGFDPTRKNDCQKYIDAYKNCLTAEREKLIDPKIKREKEEKKEKNRPKVRDAPPQ</sequence>
<feature type="region of interest" description="Disordered" evidence="1">
    <location>
        <begin position="1"/>
        <end position="27"/>
    </location>
</feature>
<dbReference type="Proteomes" id="UP000241769">
    <property type="component" value="Unassembled WGS sequence"/>
</dbReference>
<keyword evidence="3" id="KW-1185">Reference proteome</keyword>
<comment type="caution">
    <text evidence="2">The sequence shown here is derived from an EMBL/GenBank/DDBJ whole genome shotgun (WGS) entry which is preliminary data.</text>
</comment>
<dbReference type="EMBL" id="MDYQ01000020">
    <property type="protein sequence ID" value="PRP87484.1"/>
    <property type="molecule type" value="Genomic_DNA"/>
</dbReference>
<evidence type="ECO:0008006" key="4">
    <source>
        <dbReference type="Google" id="ProtNLM"/>
    </source>
</evidence>
<evidence type="ECO:0000256" key="1">
    <source>
        <dbReference type="SAM" id="MobiDB-lite"/>
    </source>
</evidence>
<proteinExistence type="predicted"/>
<evidence type="ECO:0000313" key="3">
    <source>
        <dbReference type="Proteomes" id="UP000241769"/>
    </source>
</evidence>
<name>A0A2P6NU43_9EUKA</name>
<organism evidence="2 3">
    <name type="scientific">Planoprotostelium fungivorum</name>
    <dbReference type="NCBI Taxonomy" id="1890364"/>
    <lineage>
        <taxon>Eukaryota</taxon>
        <taxon>Amoebozoa</taxon>
        <taxon>Evosea</taxon>
        <taxon>Variosea</taxon>
        <taxon>Cavosteliida</taxon>
        <taxon>Cavosteliaceae</taxon>
        <taxon>Planoprotostelium</taxon>
    </lineage>
</organism>
<dbReference type="SUPFAM" id="SSF47072">
    <property type="entry name" value="Cysteine alpha-hairpin motif"/>
    <property type="match status" value="1"/>
</dbReference>
<gene>
    <name evidence="2" type="ORF">PROFUN_00695</name>
</gene>
<protein>
    <recommendedName>
        <fullName evidence="4">CHCH domain-containing protein</fullName>
    </recommendedName>
</protein>
<accession>A0A2P6NU43</accession>
<dbReference type="InterPro" id="IPR009069">
    <property type="entry name" value="Cys_alpha_HP_mot_SF"/>
</dbReference>
<dbReference type="PROSITE" id="PS51808">
    <property type="entry name" value="CHCH"/>
    <property type="match status" value="1"/>
</dbReference>
<dbReference type="AlphaFoldDB" id="A0A2P6NU43"/>
<evidence type="ECO:0000313" key="2">
    <source>
        <dbReference type="EMBL" id="PRP87484.1"/>
    </source>
</evidence>
<dbReference type="InParanoid" id="A0A2P6NU43"/>
<reference evidence="2 3" key="1">
    <citation type="journal article" date="2018" name="Genome Biol. Evol.">
        <title>Multiple Roots of Fruiting Body Formation in Amoebozoa.</title>
        <authorList>
            <person name="Hillmann F."/>
            <person name="Forbes G."/>
            <person name="Novohradska S."/>
            <person name="Ferling I."/>
            <person name="Riege K."/>
            <person name="Groth M."/>
            <person name="Westermann M."/>
            <person name="Marz M."/>
            <person name="Spaller T."/>
            <person name="Winckler T."/>
            <person name="Schaap P."/>
            <person name="Glockner G."/>
        </authorList>
    </citation>
    <scope>NUCLEOTIDE SEQUENCE [LARGE SCALE GENOMIC DNA]</scope>
    <source>
        <strain evidence="2 3">Jena</strain>
    </source>
</reference>
<feature type="region of interest" description="Disordered" evidence="1">
    <location>
        <begin position="75"/>
        <end position="98"/>
    </location>
</feature>